<evidence type="ECO:0000313" key="3">
    <source>
        <dbReference type="Proteomes" id="UP000199300"/>
    </source>
</evidence>
<organism evidence="2 3">
    <name type="scientific">Amphibacillus marinus</name>
    <dbReference type="NCBI Taxonomy" id="872970"/>
    <lineage>
        <taxon>Bacteria</taxon>
        <taxon>Bacillati</taxon>
        <taxon>Bacillota</taxon>
        <taxon>Bacilli</taxon>
        <taxon>Bacillales</taxon>
        <taxon>Bacillaceae</taxon>
        <taxon>Amphibacillus</taxon>
    </lineage>
</organism>
<feature type="compositionally biased region" description="Basic and acidic residues" evidence="1">
    <location>
        <begin position="1"/>
        <end position="18"/>
    </location>
</feature>
<evidence type="ECO:0000313" key="2">
    <source>
        <dbReference type="EMBL" id="SEO48611.1"/>
    </source>
</evidence>
<gene>
    <name evidence="2" type="ORF">SAMN04488134_10825</name>
</gene>
<dbReference type="Proteomes" id="UP000199300">
    <property type="component" value="Unassembled WGS sequence"/>
</dbReference>
<dbReference type="RefSeq" id="WP_177178282.1">
    <property type="nucleotide sequence ID" value="NZ_FODJ01000008.1"/>
</dbReference>
<reference evidence="2 3" key="1">
    <citation type="submission" date="2016-10" db="EMBL/GenBank/DDBJ databases">
        <authorList>
            <person name="de Groot N.N."/>
        </authorList>
    </citation>
    <scope>NUCLEOTIDE SEQUENCE [LARGE SCALE GENOMIC DNA]</scope>
    <source>
        <strain evidence="2 3">CGMCC 1.10434</strain>
    </source>
</reference>
<sequence length="50" mass="6048">MSQEKEKWSEKREEETKKVKPRPKKNFEEFAAEEPMTPVELDRNIIPKKC</sequence>
<name>A0A1H8Q3R1_9BACI</name>
<proteinExistence type="predicted"/>
<keyword evidence="3" id="KW-1185">Reference proteome</keyword>
<evidence type="ECO:0000256" key="1">
    <source>
        <dbReference type="SAM" id="MobiDB-lite"/>
    </source>
</evidence>
<protein>
    <submittedName>
        <fullName evidence="2">Uncharacterized protein</fullName>
    </submittedName>
</protein>
<dbReference type="AlphaFoldDB" id="A0A1H8Q3R1"/>
<accession>A0A1H8Q3R1</accession>
<feature type="region of interest" description="Disordered" evidence="1">
    <location>
        <begin position="1"/>
        <end position="27"/>
    </location>
</feature>
<dbReference type="EMBL" id="FODJ01000008">
    <property type="protein sequence ID" value="SEO48611.1"/>
    <property type="molecule type" value="Genomic_DNA"/>
</dbReference>